<feature type="coiled-coil region" evidence="3">
    <location>
        <begin position="921"/>
        <end position="948"/>
    </location>
</feature>
<evidence type="ECO:0000256" key="2">
    <source>
        <dbReference type="PROSITE-ProRule" id="PRU00047"/>
    </source>
</evidence>
<dbReference type="GO" id="GO:0004190">
    <property type="term" value="F:aspartic-type endopeptidase activity"/>
    <property type="evidence" value="ECO:0007669"/>
    <property type="project" value="UniProtKB-KW"/>
</dbReference>
<dbReference type="InterPro" id="IPR001878">
    <property type="entry name" value="Znf_CCHC"/>
</dbReference>
<evidence type="ECO:0000259" key="5">
    <source>
        <dbReference type="PROSITE" id="PS50158"/>
    </source>
</evidence>
<keyword evidence="2" id="KW-0479">Metal-binding</keyword>
<dbReference type="PROSITE" id="PS50158">
    <property type="entry name" value="ZF_CCHC"/>
    <property type="match status" value="1"/>
</dbReference>
<keyword evidence="1" id="KW-0378">Hydrolase</keyword>
<dbReference type="GO" id="GO:0003676">
    <property type="term" value="F:nucleic acid binding"/>
    <property type="evidence" value="ECO:0007669"/>
    <property type="project" value="InterPro"/>
</dbReference>
<dbReference type="SUPFAM" id="SSF56672">
    <property type="entry name" value="DNA/RNA polymerases"/>
    <property type="match status" value="1"/>
</dbReference>
<feature type="region of interest" description="Disordered" evidence="4">
    <location>
        <begin position="34"/>
        <end position="69"/>
    </location>
</feature>
<dbReference type="InterPro" id="IPR054722">
    <property type="entry name" value="PolX-like_BBD"/>
</dbReference>
<sequence>MEIRNKNDSNQKKEMICYECKKLGHFKSECPLLKDETPKKNKKSKKAMLAAAWSDSDTSSSKTNDEKSEKRANICLMAQKDETEVELDLKEACSRAQLKKKQPWYLDSGCSRHMTGHEMLFAQLDKRKGGTVSFRDNSKGRIHGISTVGKNFHTQISHVSLVKGLKHNLLSISQLCDKGFKVCFDSTKCEVIDVSTNKISFIGKRLKNMYVIFLEDLQVNSEVCLVANAENDSWLWHKRLGYVSLHTMSKLIRKNLVVGLSDLQFENDRICDACQLGKQVRTSFKTKKIVSTSRPLELLHIDLFSPISTTSLEGKSYSFVIVDDYSRYTWVSFLAYKNDALQAFLKAEKEKIWIMAMQKELDQFTRSRVWSLVPRPSNHPIVCTKWFLRNKVDKQGNVVRNKPRLVAKGYNQEEGIDYDETFAPVASVEAIRLLLAFACFMNFKLFQMNVKSAFLNGLIQEEVYIEQSPGFEDFEKFDHVFKLHKALYGLKQAPRAWYERLSKFLVEKRYDRGNIDTILFTKRYLNDLIVVQIYVYDIVFGATNEALCKNFTKKMQERYTHDMLKKFDMLKLKSISAPMSPSTKLDLDEKGKDVNQKLYRGMIDFLLYLIASRPDIQFSVCLCARFQSQPKETHLTAVKRIFRYLIDTQELGIWYSRDSTLNLVGYSDADFAGSRTDRKNTSGTCQFLGSMLVSWSSKKQNSVALLIAEAEYVSLGSSCAQILWIKQQLKDYGITMHNVPIYCDNTSAINISKNLVQHSRTKQMEIRHHFIRNHVVKNDIKIEFVNSLHQLDDIFIKPLNEDKFCEIRRNLGMITANIQCRSGNLSYISLQDLWLMEHAFNRKKGIWAKQYDMNLVKIRDQAIYYDSLVKMGYVLDGERFIKTPKTGSRKEHSLLAQSEEASSKYSNEVIFNLLMKIDGKLTDQGEKLQKVDEKITELENKLKEKENMPSELVVADNSSTSSTARNSLDVSPLNCELPFLFDELNQSGNLIKDSQAQFHWLLGLQEFEMISLNRYLEENLGESSEEFDLYEADKGLW</sequence>
<dbReference type="CDD" id="cd09272">
    <property type="entry name" value="RNase_HI_RT_Ty1"/>
    <property type="match status" value="1"/>
</dbReference>
<dbReference type="STRING" id="3641.A0A061FY14"/>
<dbReference type="GO" id="GO:0008270">
    <property type="term" value="F:zinc ion binding"/>
    <property type="evidence" value="ECO:0007669"/>
    <property type="project" value="UniProtKB-KW"/>
</dbReference>
<evidence type="ECO:0000313" key="7">
    <source>
        <dbReference type="Proteomes" id="UP000026915"/>
    </source>
</evidence>
<feature type="compositionally biased region" description="Low complexity" evidence="4">
    <location>
        <begin position="47"/>
        <end position="62"/>
    </location>
</feature>
<dbReference type="SMART" id="SM00343">
    <property type="entry name" value="ZnF_C2HC"/>
    <property type="match status" value="1"/>
</dbReference>
<dbReference type="InterPro" id="IPR013103">
    <property type="entry name" value="RVT_2"/>
</dbReference>
<dbReference type="OMA" id="ITANIQC"/>
<proteinExistence type="predicted"/>
<dbReference type="SUPFAM" id="SSF53098">
    <property type="entry name" value="Ribonuclease H-like"/>
    <property type="match status" value="1"/>
</dbReference>
<evidence type="ECO:0000256" key="1">
    <source>
        <dbReference type="ARBA" id="ARBA00022750"/>
    </source>
</evidence>
<dbReference type="AlphaFoldDB" id="A0A061FY14"/>
<dbReference type="SUPFAM" id="SSF57756">
    <property type="entry name" value="Retrovirus zinc finger-like domains"/>
    <property type="match status" value="1"/>
</dbReference>
<dbReference type="PANTHER" id="PTHR11439:SF442">
    <property type="entry name" value="CYSTEINE-RICH RLK (RECEPTOR-LIKE PROTEIN KINASE) 8"/>
    <property type="match status" value="1"/>
</dbReference>
<dbReference type="EMBL" id="CM001881">
    <property type="protein sequence ID" value="EOY21752.1"/>
    <property type="molecule type" value="Genomic_DNA"/>
</dbReference>
<dbReference type="Gramene" id="EOY21752">
    <property type="protein sequence ID" value="EOY21752"/>
    <property type="gene ID" value="TCM_013858"/>
</dbReference>
<dbReference type="InParanoid" id="A0A061FY14"/>
<dbReference type="Gene3D" id="3.30.420.10">
    <property type="entry name" value="Ribonuclease H-like superfamily/Ribonuclease H"/>
    <property type="match status" value="1"/>
</dbReference>
<dbReference type="PANTHER" id="PTHR11439">
    <property type="entry name" value="GAG-POL-RELATED RETROTRANSPOSON"/>
    <property type="match status" value="1"/>
</dbReference>
<keyword evidence="2" id="KW-0863">Zinc-finger</keyword>
<accession>A0A061FY14</accession>
<dbReference type="Pfam" id="PF22936">
    <property type="entry name" value="Pol_BBD"/>
    <property type="match status" value="1"/>
</dbReference>
<dbReference type="InterPro" id="IPR025724">
    <property type="entry name" value="GAG-pre-integrase_dom"/>
</dbReference>
<dbReference type="InterPro" id="IPR036397">
    <property type="entry name" value="RNaseH_sf"/>
</dbReference>
<evidence type="ECO:0000256" key="3">
    <source>
        <dbReference type="SAM" id="Coils"/>
    </source>
</evidence>
<dbReference type="Pfam" id="PF07727">
    <property type="entry name" value="RVT_2"/>
    <property type="match status" value="1"/>
</dbReference>
<dbReference type="Pfam" id="PF13976">
    <property type="entry name" value="gag_pre-integrs"/>
    <property type="match status" value="1"/>
</dbReference>
<gene>
    <name evidence="6" type="ORF">TCM_013858</name>
</gene>
<name>A0A061FY14_THECC</name>
<dbReference type="InterPro" id="IPR012337">
    <property type="entry name" value="RNaseH-like_sf"/>
</dbReference>
<keyword evidence="1" id="KW-0645">Protease</keyword>
<keyword evidence="7" id="KW-1185">Reference proteome</keyword>
<dbReference type="Gene3D" id="4.10.60.10">
    <property type="entry name" value="Zinc finger, CCHC-type"/>
    <property type="match status" value="1"/>
</dbReference>
<protein>
    <submittedName>
        <fullName evidence="6">Integrase, catalytic region, Zinc finger, CCHC-type, Peptidase aspartic, catalytic, putative</fullName>
    </submittedName>
</protein>
<reference evidence="6 7" key="1">
    <citation type="journal article" date="2013" name="Genome Biol.">
        <title>The genome sequence of the most widely cultivated cacao type and its use to identify candidate genes regulating pod color.</title>
        <authorList>
            <person name="Motamayor J.C."/>
            <person name="Mockaitis K."/>
            <person name="Schmutz J."/>
            <person name="Haiminen N."/>
            <person name="Iii D.L."/>
            <person name="Cornejo O."/>
            <person name="Findley S.D."/>
            <person name="Zheng P."/>
            <person name="Utro F."/>
            <person name="Royaert S."/>
            <person name="Saski C."/>
            <person name="Jenkins J."/>
            <person name="Podicheti R."/>
            <person name="Zhao M."/>
            <person name="Scheffler B.E."/>
            <person name="Stack J.C."/>
            <person name="Feltus F.A."/>
            <person name="Mustiga G.M."/>
            <person name="Amores F."/>
            <person name="Phillips W."/>
            <person name="Marelli J.P."/>
            <person name="May G.D."/>
            <person name="Shapiro H."/>
            <person name="Ma J."/>
            <person name="Bustamante C.D."/>
            <person name="Schnell R.J."/>
            <person name="Main D."/>
            <person name="Gilbert D."/>
            <person name="Parida L."/>
            <person name="Kuhn D.N."/>
        </authorList>
    </citation>
    <scope>NUCLEOTIDE SEQUENCE [LARGE SCALE GENOMIC DNA]</scope>
    <source>
        <strain evidence="7">cv. Matina 1-6</strain>
    </source>
</reference>
<feature type="domain" description="CCHC-type" evidence="5">
    <location>
        <begin position="17"/>
        <end position="31"/>
    </location>
</feature>
<dbReference type="InterPro" id="IPR036875">
    <property type="entry name" value="Znf_CCHC_sf"/>
</dbReference>
<dbReference type="InterPro" id="IPR043502">
    <property type="entry name" value="DNA/RNA_pol_sf"/>
</dbReference>
<organism evidence="6 7">
    <name type="scientific">Theobroma cacao</name>
    <name type="common">Cacao</name>
    <name type="synonym">Cocoa</name>
    <dbReference type="NCBI Taxonomy" id="3641"/>
    <lineage>
        <taxon>Eukaryota</taxon>
        <taxon>Viridiplantae</taxon>
        <taxon>Streptophyta</taxon>
        <taxon>Embryophyta</taxon>
        <taxon>Tracheophyta</taxon>
        <taxon>Spermatophyta</taxon>
        <taxon>Magnoliopsida</taxon>
        <taxon>eudicotyledons</taxon>
        <taxon>Gunneridae</taxon>
        <taxon>Pentapetalae</taxon>
        <taxon>rosids</taxon>
        <taxon>malvids</taxon>
        <taxon>Malvales</taxon>
        <taxon>Malvaceae</taxon>
        <taxon>Byttnerioideae</taxon>
        <taxon>Theobroma</taxon>
    </lineage>
</organism>
<dbReference type="eggNOG" id="KOG0017">
    <property type="taxonomic scope" value="Eukaryota"/>
</dbReference>
<dbReference type="Proteomes" id="UP000026915">
    <property type="component" value="Chromosome 3"/>
</dbReference>
<keyword evidence="2" id="KW-0862">Zinc</keyword>
<evidence type="ECO:0000313" key="6">
    <source>
        <dbReference type="EMBL" id="EOY21752.1"/>
    </source>
</evidence>
<dbReference type="Pfam" id="PF00098">
    <property type="entry name" value="zf-CCHC"/>
    <property type="match status" value="1"/>
</dbReference>
<evidence type="ECO:0000256" key="4">
    <source>
        <dbReference type="SAM" id="MobiDB-lite"/>
    </source>
</evidence>
<keyword evidence="1" id="KW-0064">Aspartyl protease</keyword>
<dbReference type="HOGENOM" id="CLU_293280_0_0_1"/>
<keyword evidence="3" id="KW-0175">Coiled coil</keyword>